<evidence type="ECO:0000313" key="5">
    <source>
        <dbReference type="EMBL" id="KZO98449.1"/>
    </source>
</evidence>
<sequence length="842" mass="95463">MSTSIPPKRVLPQKEAALFRTLLQMYETKLYKKGVKTADTILKKFPEHGETLCMKGLILHSMDRREEGLELIRKGVRLDLTSHIVWHVYGIAHKSEKNYEETLKCYLQALKFDKENLNILREAAQLQLQLRHYEAHVESRNTLLRLRPQLRQNWFALAIAYYLNGDDARALAVLQQFEGTLKNIADGDVELSDILLFHVKLLEAQGDYATAIALLEGKRDEHRILDRVAIRLTRARLLGKVGRVEDARDSWSLLLQRNPDSYDHYRDYLASEGLSLDNPPPETKSRLLEILDRFASLYPRASAPRRLALDVAEGDTFRSLVAPYVVSGLRRGSPSLFSDIKTLYRDDIKRAIVEDIVLRIREELAASNAVAATPQEKAGEAPTTYLWTVYFLSQHFSYLGRYEKALAMVNEAMEHTPALPEILMMKARILKRAGDTFGAAEWMEKARRLDGQDRFLNGKCAKYLMRSGNIDAANKRLGLFTKKDSVSPGIDLEEMQSVAYLQQEGDAWLRQNKLGRSLKRYHNILKIFDDFEDDQFDFYAYSLRKFTFNAYLELLAFEDRLRGHSAYISAATAAAKIYLKLHDGPESPHADDQAGKHGRKKKRPEASTNGANSANGKASESPVPSGGADAEGRDLLSTKEPLQQAYSILSRSDGLIRNHPEFWVVTFDVALRRAKYLQAARALQTAKSLHSDDPEIHVRVVEFTSRDFSTSEARVAKTIERIASELAPRQSLEQYNAEYLQRHPNNPPAILAAARALHLIKGAEGSEDTRSLIWQLLHPECIADVKTCLAAFAFIGEVCGEDIQEEFRKSCSARFPLATIFLRPKEQEDRRKVINAFTESAE</sequence>
<reference evidence="5 6" key="1">
    <citation type="journal article" date="2016" name="Mol. Biol. Evol.">
        <title>Comparative Genomics of Early-Diverging Mushroom-Forming Fungi Provides Insights into the Origins of Lignocellulose Decay Capabilities.</title>
        <authorList>
            <person name="Nagy L.G."/>
            <person name="Riley R."/>
            <person name="Tritt A."/>
            <person name="Adam C."/>
            <person name="Daum C."/>
            <person name="Floudas D."/>
            <person name="Sun H."/>
            <person name="Yadav J.S."/>
            <person name="Pangilinan J."/>
            <person name="Larsson K.H."/>
            <person name="Matsuura K."/>
            <person name="Barry K."/>
            <person name="Labutti K."/>
            <person name="Kuo R."/>
            <person name="Ohm R.A."/>
            <person name="Bhattacharya S.S."/>
            <person name="Shirouzu T."/>
            <person name="Yoshinaga Y."/>
            <person name="Martin F.M."/>
            <person name="Grigoriev I.V."/>
            <person name="Hibbett D.S."/>
        </authorList>
    </citation>
    <scope>NUCLEOTIDE SEQUENCE [LARGE SCALE GENOMIC DNA]</scope>
    <source>
        <strain evidence="5 6">TUFC12733</strain>
    </source>
</reference>
<dbReference type="PIRSF" id="PIRSF000422">
    <property type="entry name" value="N-terminal-AcTrfase-A_aux_su"/>
    <property type="match status" value="1"/>
</dbReference>
<dbReference type="AlphaFoldDB" id="A0A167P5Y0"/>
<dbReference type="SMART" id="SM00028">
    <property type="entry name" value="TPR"/>
    <property type="match status" value="6"/>
</dbReference>
<dbReference type="GO" id="GO:0016740">
    <property type="term" value="F:transferase activity"/>
    <property type="evidence" value="ECO:0007669"/>
    <property type="project" value="UniProtKB-KW"/>
</dbReference>
<dbReference type="PANTHER" id="PTHR22767:SF2">
    <property type="entry name" value="N(ALPHA)-ACETYLTRANSFERASE 15_16, ISOFORM A"/>
    <property type="match status" value="1"/>
</dbReference>
<keyword evidence="6" id="KW-1185">Reference proteome</keyword>
<proteinExistence type="predicted"/>
<dbReference type="STRING" id="1330018.A0A167P5Y0"/>
<dbReference type="SUPFAM" id="SSF48452">
    <property type="entry name" value="TPR-like"/>
    <property type="match status" value="2"/>
</dbReference>
<evidence type="ECO:0000256" key="3">
    <source>
        <dbReference type="PROSITE-ProRule" id="PRU00339"/>
    </source>
</evidence>
<keyword evidence="5" id="KW-0808">Transferase</keyword>
<evidence type="ECO:0000256" key="4">
    <source>
        <dbReference type="SAM" id="MobiDB-lite"/>
    </source>
</evidence>
<dbReference type="Pfam" id="PF12569">
    <property type="entry name" value="NatA_aux_su"/>
    <property type="match status" value="1"/>
</dbReference>
<dbReference type="GO" id="GO:0031415">
    <property type="term" value="C:NatA complex"/>
    <property type="evidence" value="ECO:0007669"/>
    <property type="project" value="TreeGrafter"/>
</dbReference>
<dbReference type="InterPro" id="IPR021183">
    <property type="entry name" value="NatA_aux_su"/>
</dbReference>
<feature type="compositionally biased region" description="Polar residues" evidence="4">
    <location>
        <begin position="606"/>
        <end position="618"/>
    </location>
</feature>
<dbReference type="InterPro" id="IPR019734">
    <property type="entry name" value="TPR_rpt"/>
</dbReference>
<dbReference type="PROSITE" id="PS50005">
    <property type="entry name" value="TPR"/>
    <property type="match status" value="1"/>
</dbReference>
<dbReference type="EMBL" id="KV417275">
    <property type="protein sequence ID" value="KZO98449.1"/>
    <property type="molecule type" value="Genomic_DNA"/>
</dbReference>
<feature type="region of interest" description="Disordered" evidence="4">
    <location>
        <begin position="584"/>
        <end position="633"/>
    </location>
</feature>
<accession>A0A167P5Y0</accession>
<dbReference type="InterPro" id="IPR011990">
    <property type="entry name" value="TPR-like_helical_dom_sf"/>
</dbReference>
<dbReference type="FunFam" id="1.25.40.1040:FF:000003">
    <property type="entry name" value="N-terminal acetyltransferase A, auxiliary subunit"/>
    <property type="match status" value="1"/>
</dbReference>
<feature type="compositionally biased region" description="Basic and acidic residues" evidence="4">
    <location>
        <begin position="584"/>
        <end position="595"/>
    </location>
</feature>
<organism evidence="5 6">
    <name type="scientific">Calocera viscosa (strain TUFC12733)</name>
    <dbReference type="NCBI Taxonomy" id="1330018"/>
    <lineage>
        <taxon>Eukaryota</taxon>
        <taxon>Fungi</taxon>
        <taxon>Dikarya</taxon>
        <taxon>Basidiomycota</taxon>
        <taxon>Agaricomycotina</taxon>
        <taxon>Dacrymycetes</taxon>
        <taxon>Dacrymycetales</taxon>
        <taxon>Dacrymycetaceae</taxon>
        <taxon>Calocera</taxon>
    </lineage>
</organism>
<name>A0A167P5Y0_CALVF</name>
<dbReference type="PANTHER" id="PTHR22767">
    <property type="entry name" value="N-TERMINAL ACETYLTRANSFERASE-RELATED"/>
    <property type="match status" value="1"/>
</dbReference>
<feature type="repeat" description="TPR" evidence="3">
    <location>
        <begin position="83"/>
        <end position="116"/>
    </location>
</feature>
<dbReference type="Gene3D" id="1.25.40.1040">
    <property type="match status" value="1"/>
</dbReference>
<keyword evidence="2 3" id="KW-0802">TPR repeat</keyword>
<evidence type="ECO:0000256" key="1">
    <source>
        <dbReference type="ARBA" id="ARBA00022737"/>
    </source>
</evidence>
<keyword evidence="1" id="KW-0677">Repeat</keyword>
<dbReference type="Gene3D" id="1.25.40.1010">
    <property type="match status" value="1"/>
</dbReference>
<evidence type="ECO:0000256" key="2">
    <source>
        <dbReference type="ARBA" id="ARBA00022803"/>
    </source>
</evidence>
<dbReference type="Proteomes" id="UP000076738">
    <property type="component" value="Unassembled WGS sequence"/>
</dbReference>
<evidence type="ECO:0000313" key="6">
    <source>
        <dbReference type="Proteomes" id="UP000076738"/>
    </source>
</evidence>
<protein>
    <submittedName>
        <fullName evidence="5">N-terminal acetyltransferase A, auxiliary subunit</fullName>
    </submittedName>
</protein>
<dbReference type="OrthoDB" id="10263032at2759"/>
<gene>
    <name evidence="5" type="ORF">CALVIDRAFT_535087</name>
</gene>